<proteinExistence type="predicted"/>
<dbReference type="EMBL" id="SDMP01000003">
    <property type="protein sequence ID" value="RYR68488.1"/>
    <property type="molecule type" value="Genomic_DNA"/>
</dbReference>
<dbReference type="PANTHER" id="PTHR47718:SF13">
    <property type="entry name" value="OS09G0290500 PROTEIN"/>
    <property type="match status" value="1"/>
</dbReference>
<sequence length="408" mass="47600">MDRKEENEFDQKHAYKQALPFCIVKICPKDSFRMNNCKEVLSLFLEKDDEQSFQISEKIRNKVLGREKLFQRINDSKDLIRYINRSIEEKVWILTVLYDTLDDLLSSEINFRGEELLTLKKMLHKNKNLTQEKSVLRKINVSQQQLRESDDTTSILDLTEELIRIFPLSVVDDELVPKVGMTFTTLEDAEKFYRNYAKAAGFSTRVRCTNRKGNEIKNQLITCSREGKWKSKISPTEKTNPTAGLNCPARIYIHTLKDVGAWIISKVVLDHSHPCCPSKAEMLKQHRELSMSIRRTIENNDEAGIRPSKTYQSFVAAAGGHRELNFIEKDVRNYITREVRNVSEQEDAKEFGKYLLRMKEKNPNFFFELELEEDQSIKLAFWADARSRAACEYFGDVISFDTTYNTNR</sequence>
<dbReference type="PANTHER" id="PTHR47718">
    <property type="entry name" value="OS01G0519700 PROTEIN"/>
    <property type="match status" value="1"/>
</dbReference>
<dbReference type="AlphaFoldDB" id="A0A445DZ52"/>
<keyword evidence="3" id="KW-1185">Reference proteome</keyword>
<dbReference type="InterPro" id="IPR004330">
    <property type="entry name" value="FAR1_DNA_bnd_dom"/>
</dbReference>
<feature type="domain" description="FAR1" evidence="1">
    <location>
        <begin position="191"/>
        <end position="276"/>
    </location>
</feature>
<dbReference type="Proteomes" id="UP000289738">
    <property type="component" value="Chromosome A03"/>
</dbReference>
<evidence type="ECO:0000313" key="2">
    <source>
        <dbReference type="EMBL" id="RYR68488.1"/>
    </source>
</evidence>
<reference evidence="2 3" key="1">
    <citation type="submission" date="2019-01" db="EMBL/GenBank/DDBJ databases">
        <title>Sequencing of cultivated peanut Arachis hypogaea provides insights into genome evolution and oil improvement.</title>
        <authorList>
            <person name="Chen X."/>
        </authorList>
    </citation>
    <scope>NUCLEOTIDE SEQUENCE [LARGE SCALE GENOMIC DNA]</scope>
    <source>
        <strain evidence="3">cv. Fuhuasheng</strain>
        <tissue evidence="2">Leaves</tissue>
    </source>
</reference>
<comment type="caution">
    <text evidence="2">The sequence shown here is derived from an EMBL/GenBank/DDBJ whole genome shotgun (WGS) entry which is preliminary data.</text>
</comment>
<name>A0A445DZ52_ARAHY</name>
<gene>
    <name evidence="2" type="ORF">Ahy_A03g014985</name>
</gene>
<accession>A0A445DZ52</accession>
<dbReference type="STRING" id="3818.A0A445DZ52"/>
<evidence type="ECO:0000259" key="1">
    <source>
        <dbReference type="Pfam" id="PF03101"/>
    </source>
</evidence>
<dbReference type="Pfam" id="PF03101">
    <property type="entry name" value="FAR1"/>
    <property type="match status" value="1"/>
</dbReference>
<organism evidence="2 3">
    <name type="scientific">Arachis hypogaea</name>
    <name type="common">Peanut</name>
    <dbReference type="NCBI Taxonomy" id="3818"/>
    <lineage>
        <taxon>Eukaryota</taxon>
        <taxon>Viridiplantae</taxon>
        <taxon>Streptophyta</taxon>
        <taxon>Embryophyta</taxon>
        <taxon>Tracheophyta</taxon>
        <taxon>Spermatophyta</taxon>
        <taxon>Magnoliopsida</taxon>
        <taxon>eudicotyledons</taxon>
        <taxon>Gunneridae</taxon>
        <taxon>Pentapetalae</taxon>
        <taxon>rosids</taxon>
        <taxon>fabids</taxon>
        <taxon>Fabales</taxon>
        <taxon>Fabaceae</taxon>
        <taxon>Papilionoideae</taxon>
        <taxon>50 kb inversion clade</taxon>
        <taxon>dalbergioids sensu lato</taxon>
        <taxon>Dalbergieae</taxon>
        <taxon>Pterocarpus clade</taxon>
        <taxon>Arachis</taxon>
    </lineage>
</organism>
<evidence type="ECO:0000313" key="3">
    <source>
        <dbReference type="Proteomes" id="UP000289738"/>
    </source>
</evidence>
<protein>
    <recommendedName>
        <fullName evidence="1">FAR1 domain-containing protein</fullName>
    </recommendedName>
</protein>